<dbReference type="KEGG" id="oat:OAN307_c17060"/>
<keyword evidence="1" id="KW-0472">Membrane</keyword>
<evidence type="ECO:0000313" key="2">
    <source>
        <dbReference type="EMBL" id="AGI67373.1"/>
    </source>
</evidence>
<feature type="transmembrane region" description="Helical" evidence="1">
    <location>
        <begin position="59"/>
        <end position="78"/>
    </location>
</feature>
<evidence type="ECO:0008006" key="4">
    <source>
        <dbReference type="Google" id="ProtNLM"/>
    </source>
</evidence>
<evidence type="ECO:0000256" key="1">
    <source>
        <dbReference type="SAM" id="Phobius"/>
    </source>
</evidence>
<dbReference type="EMBL" id="CP003740">
    <property type="protein sequence ID" value="AGI67373.1"/>
    <property type="molecule type" value="Genomic_DNA"/>
</dbReference>
<feature type="transmembrane region" description="Helical" evidence="1">
    <location>
        <begin position="36"/>
        <end position="53"/>
    </location>
</feature>
<dbReference type="Pfam" id="PF10003">
    <property type="entry name" value="DUF2244"/>
    <property type="match status" value="1"/>
</dbReference>
<dbReference type="InterPro" id="IPR019253">
    <property type="entry name" value="DUF2244_TM"/>
</dbReference>
<name>M9R6I4_9RHOB</name>
<proteinExistence type="predicted"/>
<keyword evidence="3" id="KW-1185">Reference proteome</keyword>
<sequence length="171" mass="19828">MPYEWITPDPALDPAPDAPEAELHLWPYRSLMRRDFVVFISGTAAIILLPLLAVLGSPVLWGLLPFFIITVSGVWYALNRSYKDGEILEELRIWPDRMTLDHIHPRRGRKSWEGNPYWVQLKIDPKNERVVNYITLKGSDREVELGAFLSEDERAVLYDEVDRAMRDAIRP</sequence>
<keyword evidence="1" id="KW-0812">Transmembrane</keyword>
<organism evidence="2 3">
    <name type="scientific">Octadecabacter antarcticus 307</name>
    <dbReference type="NCBI Taxonomy" id="391626"/>
    <lineage>
        <taxon>Bacteria</taxon>
        <taxon>Pseudomonadati</taxon>
        <taxon>Pseudomonadota</taxon>
        <taxon>Alphaproteobacteria</taxon>
        <taxon>Rhodobacterales</taxon>
        <taxon>Roseobacteraceae</taxon>
        <taxon>Octadecabacter</taxon>
    </lineage>
</organism>
<gene>
    <name evidence="2" type="ORF">OAN307_c17060</name>
</gene>
<dbReference type="RefSeq" id="WP_015499405.1">
    <property type="nucleotide sequence ID" value="NC_020911.1"/>
</dbReference>
<dbReference type="eggNOG" id="COG5488">
    <property type="taxonomic scope" value="Bacteria"/>
</dbReference>
<protein>
    <recommendedName>
        <fullName evidence="4">DUF2244 domain-containing protein</fullName>
    </recommendedName>
</protein>
<reference evidence="2 3" key="1">
    <citation type="journal article" date="2013" name="PLoS ONE">
        <title>Poles Apart: Arctic and Antarctic Octadecabacter strains Share High Genome Plasticity and a New Type of Xanthorhodopsin.</title>
        <authorList>
            <person name="Vollmers J."/>
            <person name="Voget S."/>
            <person name="Dietrich S."/>
            <person name="Gollnow K."/>
            <person name="Smits M."/>
            <person name="Meyer K."/>
            <person name="Brinkhoff T."/>
            <person name="Simon M."/>
            <person name="Daniel R."/>
        </authorList>
    </citation>
    <scope>NUCLEOTIDE SEQUENCE [LARGE SCALE GENOMIC DNA]</scope>
    <source>
        <strain evidence="2 3">307</strain>
    </source>
</reference>
<evidence type="ECO:0000313" key="3">
    <source>
        <dbReference type="Proteomes" id="UP000005307"/>
    </source>
</evidence>
<dbReference type="OrthoDB" id="9808190at2"/>
<dbReference type="HOGENOM" id="CLU_096000_1_0_5"/>
<dbReference type="AlphaFoldDB" id="M9R6I4"/>
<dbReference type="STRING" id="391626.OAN307_c17060"/>
<keyword evidence="1" id="KW-1133">Transmembrane helix</keyword>
<accession>M9R6I4</accession>
<dbReference type="Proteomes" id="UP000005307">
    <property type="component" value="Chromosome"/>
</dbReference>